<protein>
    <submittedName>
        <fullName evidence="5">Phage prohead protease, HK97 family</fullName>
    </submittedName>
</protein>
<accession>A0A1N7AIR7</accession>
<evidence type="ECO:0000256" key="1">
    <source>
        <dbReference type="ARBA" id="ARBA00022612"/>
    </source>
</evidence>
<evidence type="ECO:0000259" key="4">
    <source>
        <dbReference type="Pfam" id="PF04586"/>
    </source>
</evidence>
<proteinExistence type="predicted"/>
<organism evidence="5 6">
    <name type="scientific">Microbispora rosea</name>
    <dbReference type="NCBI Taxonomy" id="58117"/>
    <lineage>
        <taxon>Bacteria</taxon>
        <taxon>Bacillati</taxon>
        <taxon>Actinomycetota</taxon>
        <taxon>Actinomycetes</taxon>
        <taxon>Streptosporangiales</taxon>
        <taxon>Streptosporangiaceae</taxon>
        <taxon>Microbispora</taxon>
    </lineage>
</organism>
<keyword evidence="3" id="KW-0378">Hydrolase</keyword>
<name>A0A1N7AIR7_9ACTN</name>
<dbReference type="GO" id="GO:0008233">
    <property type="term" value="F:peptidase activity"/>
    <property type="evidence" value="ECO:0007669"/>
    <property type="project" value="UniProtKB-KW"/>
</dbReference>
<dbReference type="GO" id="GO:0006508">
    <property type="term" value="P:proteolysis"/>
    <property type="evidence" value="ECO:0007669"/>
    <property type="project" value="UniProtKB-KW"/>
</dbReference>
<keyword evidence="1" id="KW-1188">Viral release from host cell</keyword>
<evidence type="ECO:0000256" key="2">
    <source>
        <dbReference type="ARBA" id="ARBA00022670"/>
    </source>
</evidence>
<evidence type="ECO:0000256" key="3">
    <source>
        <dbReference type="ARBA" id="ARBA00022801"/>
    </source>
</evidence>
<keyword evidence="2 5" id="KW-0645">Protease</keyword>
<dbReference type="InterPro" id="IPR054613">
    <property type="entry name" value="Peptidase_S78_dom"/>
</dbReference>
<evidence type="ECO:0000313" key="6">
    <source>
        <dbReference type="Proteomes" id="UP000186096"/>
    </source>
</evidence>
<dbReference type="Pfam" id="PF04586">
    <property type="entry name" value="Peptidase_S78"/>
    <property type="match status" value="1"/>
</dbReference>
<dbReference type="AlphaFoldDB" id="A0A1N7AIR7"/>
<keyword evidence="6" id="KW-1185">Reference proteome</keyword>
<gene>
    <name evidence="5" type="ORF">SAMN05421833_108213</name>
</gene>
<sequence length="224" mass="24717">MTQITRHAADVVLSAMTLPPPAVSADRRGLTFARLSAPGTSGDPLRFVASAEGTNRYGFSLRRSGWRLDNFRRNPVVLWMHDDHRPPIGRADVSMEAEGLIARITFDPADPFAADVERKYRGGFLNALSVGFDFVTADGSPVGDWRGLNPEQINKTAFYDLAEISAVPVPADPRAVRAEHAFAFTAPVLSAPTGREIREVSRVRARWETCPKCSRQATCWEHAR</sequence>
<dbReference type="OrthoDB" id="4137708at2"/>
<dbReference type="EMBL" id="FTNI01000008">
    <property type="protein sequence ID" value="SIR38891.1"/>
    <property type="molecule type" value="Genomic_DNA"/>
</dbReference>
<reference evidence="6" key="1">
    <citation type="submission" date="2017-01" db="EMBL/GenBank/DDBJ databases">
        <authorList>
            <person name="Varghese N."/>
            <person name="Submissions S."/>
        </authorList>
    </citation>
    <scope>NUCLEOTIDE SEQUENCE [LARGE SCALE GENOMIC DNA]</scope>
    <source>
        <strain evidence="6">ATCC 12950</strain>
    </source>
</reference>
<evidence type="ECO:0000313" key="5">
    <source>
        <dbReference type="EMBL" id="SIR38891.1"/>
    </source>
</evidence>
<dbReference type="Proteomes" id="UP000186096">
    <property type="component" value="Unassembled WGS sequence"/>
</dbReference>
<dbReference type="RefSeq" id="WP_076434913.1">
    <property type="nucleotide sequence ID" value="NZ_FTNI01000008.1"/>
</dbReference>
<dbReference type="STRING" id="58117.SAMN05421833_108213"/>
<feature type="domain" description="Prohead serine protease" evidence="4">
    <location>
        <begin position="76"/>
        <end position="175"/>
    </location>
</feature>